<dbReference type="Proteomes" id="UP000253606">
    <property type="component" value="Chromosome"/>
</dbReference>
<name>A0A2Z5FT11_9BACT</name>
<dbReference type="Gene3D" id="2.30.42.10">
    <property type="match status" value="1"/>
</dbReference>
<evidence type="ECO:0000313" key="3">
    <source>
        <dbReference type="EMBL" id="AXC09981.1"/>
    </source>
</evidence>
<organism evidence="3 4">
    <name type="scientific">Acidisarcina polymorpha</name>
    <dbReference type="NCBI Taxonomy" id="2211140"/>
    <lineage>
        <taxon>Bacteria</taxon>
        <taxon>Pseudomonadati</taxon>
        <taxon>Acidobacteriota</taxon>
        <taxon>Terriglobia</taxon>
        <taxon>Terriglobales</taxon>
        <taxon>Acidobacteriaceae</taxon>
        <taxon>Acidisarcina</taxon>
    </lineage>
</organism>
<evidence type="ECO:0000256" key="1">
    <source>
        <dbReference type="ARBA" id="ARBA00022801"/>
    </source>
</evidence>
<dbReference type="SUPFAM" id="SSF50630">
    <property type="entry name" value="Acid proteases"/>
    <property type="match status" value="1"/>
</dbReference>
<dbReference type="GO" id="GO:0004190">
    <property type="term" value="F:aspartic-type endopeptidase activity"/>
    <property type="evidence" value="ECO:0007669"/>
    <property type="project" value="InterPro"/>
</dbReference>
<dbReference type="AlphaFoldDB" id="A0A2Z5FT11"/>
<dbReference type="EMBL" id="CP030840">
    <property type="protein sequence ID" value="AXC09981.1"/>
    <property type="molecule type" value="Genomic_DNA"/>
</dbReference>
<proteinExistence type="predicted"/>
<sequence length="444" mass="47831">MLPGEGCSTADHRNLRTHISLSCLRCRHTGVRLFRMSRRMAKERRRLHRMIRAAELLILVTLGLNASEAFASDKTEPATMQYMEGSESSGWIPFEVYQGKHLYFSAIVNGHHVTALLDSGASLVVVNESAAAGLGVLPEDTSTGIGVGGIGTSRVSHDVRITVGRLNVYAQQVVIVDESETDKRIGHSQDIALGGEIFQKAIVDIDFRHNRLEILNPDGFKLPAHAQVLPLYAAGDVRAVSATVEGRAAHMLFDLGNGGAVYLHPRFWDRPAFLAGRQLSSAFSGGWTGASSQKITMLRSLKIGSATFENLPAILRDSATGGLNDIDGNIGLPVWSRFHLIVDFPHNRLILVSSVDVVTPFSANHTGLSLRQNARGVEVVYVAPGSPGGAAHLKAGDVITSVRSAASGENIALSSNWTNAPLNTSFRILLADGKVIQLTTARYF</sequence>
<accession>A0A2Z5FT11</accession>
<dbReference type="SUPFAM" id="SSF50156">
    <property type="entry name" value="PDZ domain-like"/>
    <property type="match status" value="1"/>
</dbReference>
<dbReference type="KEGG" id="abas:ACPOL_0610"/>
<protein>
    <recommendedName>
        <fullName evidence="2">Peptidase A2 domain-containing protein</fullName>
    </recommendedName>
</protein>
<reference evidence="3 4" key="1">
    <citation type="journal article" date="2018" name="Front. Microbiol.">
        <title>Hydrolytic Capabilities as a Key to Environmental Success: Chitinolytic and Cellulolytic Acidobacteria From Acidic Sub-arctic Soils and Boreal Peatlands.</title>
        <authorList>
            <person name="Belova S.E."/>
            <person name="Ravin N.V."/>
            <person name="Pankratov T.A."/>
            <person name="Rakitin A.L."/>
            <person name="Ivanova A.A."/>
            <person name="Beletsky A.V."/>
            <person name="Mardanov A.V."/>
            <person name="Sinninghe Damste J.S."/>
            <person name="Dedysh S.N."/>
        </authorList>
    </citation>
    <scope>NUCLEOTIDE SEQUENCE [LARGE SCALE GENOMIC DNA]</scope>
    <source>
        <strain evidence="3 4">SBC82</strain>
    </source>
</reference>
<evidence type="ECO:0000313" key="4">
    <source>
        <dbReference type="Proteomes" id="UP000253606"/>
    </source>
</evidence>
<dbReference type="InterPro" id="IPR021109">
    <property type="entry name" value="Peptidase_aspartic_dom_sf"/>
</dbReference>
<feature type="domain" description="Peptidase A2" evidence="2">
    <location>
        <begin position="113"/>
        <end position="151"/>
    </location>
</feature>
<dbReference type="InterPro" id="IPR001995">
    <property type="entry name" value="Peptidase_A2_cat"/>
</dbReference>
<gene>
    <name evidence="3" type="ORF">ACPOL_0610</name>
</gene>
<dbReference type="InterPro" id="IPR001969">
    <property type="entry name" value="Aspartic_peptidase_AS"/>
</dbReference>
<dbReference type="Pfam" id="PF13650">
    <property type="entry name" value="Asp_protease_2"/>
    <property type="match status" value="1"/>
</dbReference>
<dbReference type="InterPro" id="IPR036034">
    <property type="entry name" value="PDZ_sf"/>
</dbReference>
<dbReference type="Gene3D" id="2.40.70.10">
    <property type="entry name" value="Acid Proteases"/>
    <property type="match status" value="2"/>
</dbReference>
<keyword evidence="1" id="KW-0378">Hydrolase</keyword>
<evidence type="ECO:0000259" key="2">
    <source>
        <dbReference type="PROSITE" id="PS50175"/>
    </source>
</evidence>
<dbReference type="PROSITE" id="PS00141">
    <property type="entry name" value="ASP_PROTEASE"/>
    <property type="match status" value="1"/>
</dbReference>
<keyword evidence="4" id="KW-1185">Reference proteome</keyword>
<dbReference type="GO" id="GO:0006508">
    <property type="term" value="P:proteolysis"/>
    <property type="evidence" value="ECO:0007669"/>
    <property type="project" value="InterPro"/>
</dbReference>
<dbReference type="PROSITE" id="PS50175">
    <property type="entry name" value="ASP_PROT_RETROV"/>
    <property type="match status" value="1"/>
</dbReference>